<feature type="transmembrane region" description="Helical" evidence="1">
    <location>
        <begin position="31"/>
        <end position="50"/>
    </location>
</feature>
<feature type="transmembrane region" description="Helical" evidence="1">
    <location>
        <begin position="271"/>
        <end position="291"/>
    </location>
</feature>
<sequence length="322" mass="35650">MVNVTAIEDLLEQKSTDIQGSGLQAELTGNVLTGILTAISFYLLLSLLAYECKTGPATKSTIRFFCITSSTSSFLACLSEQLELQGGKISDNWCSAYTALVATFYCVGTLSTYTVLWLRQRSFYTDKLLKKYSGKVLRRVSAIIIVGIYVTLIATVLTLTLSYRLKSTSAGGCILTMEVEVSSLAVTSLIGVAISYVIFQICLLFLLVYPLAKNSKRKVSFSSIFESVNNDIFKVIKRLVACSAVCILSAILAGTFTGVCILYAPDSYWSLFVQTDLIVNTAALFFSFCNWRSRMFPFKRFKETKRPSFLIECSVEHTKTSF</sequence>
<organism evidence="2 3">
    <name type="scientific">Clavelina lepadiformis</name>
    <name type="common">Light-bulb sea squirt</name>
    <name type="synonym">Ascidia lepadiformis</name>
    <dbReference type="NCBI Taxonomy" id="159417"/>
    <lineage>
        <taxon>Eukaryota</taxon>
        <taxon>Metazoa</taxon>
        <taxon>Chordata</taxon>
        <taxon>Tunicata</taxon>
        <taxon>Ascidiacea</taxon>
        <taxon>Aplousobranchia</taxon>
        <taxon>Clavelinidae</taxon>
        <taxon>Clavelina</taxon>
    </lineage>
</organism>
<name>A0ABP0G949_CLALP</name>
<keyword evidence="1" id="KW-1133">Transmembrane helix</keyword>
<gene>
    <name evidence="2" type="ORF">CVLEPA_LOCUS19239</name>
</gene>
<evidence type="ECO:0000256" key="1">
    <source>
        <dbReference type="SAM" id="Phobius"/>
    </source>
</evidence>
<feature type="transmembrane region" description="Helical" evidence="1">
    <location>
        <begin position="183"/>
        <end position="209"/>
    </location>
</feature>
<comment type="caution">
    <text evidence="2">The sequence shown here is derived from an EMBL/GenBank/DDBJ whole genome shotgun (WGS) entry which is preliminary data.</text>
</comment>
<proteinExistence type="predicted"/>
<evidence type="ECO:0000313" key="2">
    <source>
        <dbReference type="EMBL" id="CAK8687164.1"/>
    </source>
</evidence>
<feature type="transmembrane region" description="Helical" evidence="1">
    <location>
        <begin position="239"/>
        <end position="265"/>
    </location>
</feature>
<dbReference type="Proteomes" id="UP001642483">
    <property type="component" value="Unassembled WGS sequence"/>
</dbReference>
<keyword evidence="1" id="KW-0472">Membrane</keyword>
<dbReference type="EMBL" id="CAWYQH010000103">
    <property type="protein sequence ID" value="CAK8687164.1"/>
    <property type="molecule type" value="Genomic_DNA"/>
</dbReference>
<feature type="transmembrane region" description="Helical" evidence="1">
    <location>
        <begin position="140"/>
        <end position="163"/>
    </location>
</feature>
<reference evidence="2 3" key="1">
    <citation type="submission" date="2024-02" db="EMBL/GenBank/DDBJ databases">
        <authorList>
            <person name="Daric V."/>
            <person name="Darras S."/>
        </authorList>
    </citation>
    <scope>NUCLEOTIDE SEQUENCE [LARGE SCALE GENOMIC DNA]</scope>
</reference>
<keyword evidence="1" id="KW-0812">Transmembrane</keyword>
<keyword evidence="3" id="KW-1185">Reference proteome</keyword>
<feature type="transmembrane region" description="Helical" evidence="1">
    <location>
        <begin position="96"/>
        <end position="119"/>
    </location>
</feature>
<accession>A0ABP0G949</accession>
<evidence type="ECO:0000313" key="3">
    <source>
        <dbReference type="Proteomes" id="UP001642483"/>
    </source>
</evidence>
<protein>
    <submittedName>
        <fullName evidence="2">Uncharacterized protein</fullName>
    </submittedName>
</protein>